<dbReference type="AlphaFoldDB" id="A0A5B7HPQ6"/>
<reference evidence="1 2" key="1">
    <citation type="submission" date="2019-05" db="EMBL/GenBank/DDBJ databases">
        <title>Another draft genome of Portunus trituberculatus and its Hox gene families provides insights of decapod evolution.</title>
        <authorList>
            <person name="Jeong J.-H."/>
            <person name="Song I."/>
            <person name="Kim S."/>
            <person name="Choi T."/>
            <person name="Kim D."/>
            <person name="Ryu S."/>
            <person name="Kim W."/>
        </authorList>
    </citation>
    <scope>NUCLEOTIDE SEQUENCE [LARGE SCALE GENOMIC DNA]</scope>
    <source>
        <tissue evidence="1">Muscle</tissue>
    </source>
</reference>
<keyword evidence="2" id="KW-1185">Reference proteome</keyword>
<accession>A0A5B7HPQ6</accession>
<proteinExistence type="predicted"/>
<evidence type="ECO:0000313" key="1">
    <source>
        <dbReference type="EMBL" id="MPC71217.1"/>
    </source>
</evidence>
<protein>
    <submittedName>
        <fullName evidence="1">Uncharacterized protein</fullName>
    </submittedName>
</protein>
<organism evidence="1 2">
    <name type="scientific">Portunus trituberculatus</name>
    <name type="common">Swimming crab</name>
    <name type="synonym">Neptunus trituberculatus</name>
    <dbReference type="NCBI Taxonomy" id="210409"/>
    <lineage>
        <taxon>Eukaryota</taxon>
        <taxon>Metazoa</taxon>
        <taxon>Ecdysozoa</taxon>
        <taxon>Arthropoda</taxon>
        <taxon>Crustacea</taxon>
        <taxon>Multicrustacea</taxon>
        <taxon>Malacostraca</taxon>
        <taxon>Eumalacostraca</taxon>
        <taxon>Eucarida</taxon>
        <taxon>Decapoda</taxon>
        <taxon>Pleocyemata</taxon>
        <taxon>Brachyura</taxon>
        <taxon>Eubrachyura</taxon>
        <taxon>Portunoidea</taxon>
        <taxon>Portunidae</taxon>
        <taxon>Portuninae</taxon>
        <taxon>Portunus</taxon>
    </lineage>
</organism>
<sequence>MEVRRSPPEVPHEVVHGVVPELSEQKEEETGMVVVGVTCGSKDIINDVTLSFHLPRGALLAMSVSRCVLRRHQLVFKVILKIKAEELAARDLIPFSRGNVNSAASKERNLFSCCKSRRCLLSPEQLSGCHVDGSSTSFGHNACSTLLSLYKLLHI</sequence>
<evidence type="ECO:0000313" key="2">
    <source>
        <dbReference type="Proteomes" id="UP000324222"/>
    </source>
</evidence>
<dbReference type="Proteomes" id="UP000324222">
    <property type="component" value="Unassembled WGS sequence"/>
</dbReference>
<dbReference type="EMBL" id="VSRR010032510">
    <property type="protein sequence ID" value="MPC71217.1"/>
    <property type="molecule type" value="Genomic_DNA"/>
</dbReference>
<name>A0A5B7HPQ6_PORTR</name>
<gene>
    <name evidence="1" type="ORF">E2C01_065489</name>
</gene>
<comment type="caution">
    <text evidence="1">The sequence shown here is derived from an EMBL/GenBank/DDBJ whole genome shotgun (WGS) entry which is preliminary data.</text>
</comment>